<dbReference type="InterPro" id="IPR000157">
    <property type="entry name" value="TIR_dom"/>
</dbReference>
<dbReference type="InterPro" id="IPR002182">
    <property type="entry name" value="NB-ARC"/>
</dbReference>
<dbReference type="PANTHER" id="PTHR11017">
    <property type="entry name" value="LEUCINE-RICH REPEAT-CONTAINING PROTEIN"/>
    <property type="match status" value="1"/>
</dbReference>
<dbReference type="GO" id="GO:0006952">
    <property type="term" value="P:defense response"/>
    <property type="evidence" value="ECO:0007669"/>
    <property type="project" value="UniProtKB-KW"/>
</dbReference>
<evidence type="ECO:0000313" key="10">
    <source>
        <dbReference type="Proteomes" id="UP000436088"/>
    </source>
</evidence>
<sequence length="1180" mass="135034">MAASSSSSSSPQTDTCLNFITHLLKAFKDLALNVFFHEEKPRKDEQGSQGLPQAIASPSSSRGIKHQVFLSFRGEDTRLNFTAHLLKALEDRGISVFFDEKDLEKGNQYLSPALSQAIAASKISLIVLSKDYASSNSCLEELSNTMDRKRTQGRFVIPIFYHVDPSHVRKFGGNFKASFEKHEKNRPIDQVKRWKDAFAKVGEIPGWHIKGGKVDRPETEYIEKIVDDVTKKLMNKMSRSASEGLVGIDYQRKMILDLINQKDSRVIGLWGMGGIGKSTLADSVYKGISPEFRASFFLQNVSEKIKKQGRESLRNELLSKLLNEKEIRIDTPSIGSPYQERLNNLRVAVVLDDVSHPDQIDLMGVRHFRDGSKIIVTSRDRQVLKNVGVDKIHEVKKLNVDDSLQLFSTFAFKQLNPDVDFRDLSNKFLEYAQGNPLALKVLGSKLYKKSRKEWESEMDKLKEYGQPEISQILKSSFDGLDELENNIFLDMACFFKGEPMQNVEEILSCFYKGAVCGITNLVDKHLLDISPVKDIPINEMFRKEEIMRKHRQLKNSWLTTSHCRIVGDRITNFLDQSISMHDMVEEMGKNIVRQESKDLGKRSRLWIPEDVSQVLIHNKGTDRIEGMKLDMSQIGDLKFCPTVFDKMHNLRYINFYFPPFSVGKYKKLHANQVGFLSLPYEIRFLHWEYYPFKYLSSSFNPKNFLVLKLPYSDIEQLWNEDDHQGLTNLREINLSHCKNLRKVPNLLGAIHLEILCCRGCESLVELPCLNHLSSLKTLELQGCHKLKKFPEIPNHFTLQCLEETGIEEVPGSIEHLVRLRKLCLRNSSVKNVSNNILKLESLHCLDLSHCPITNFPEIPRSLKELYLSETQIQQVSLSSYSLINLQYLDMRGSSIQKLHCNVDLPGLSETSTVDVPSSILSLGYLKVDYCKSLELLSELPLYLRYLNAHGCTSLEKVSFTNQNQHLYEPCSFDDNDDFFMIFSNCLSLKQDSIDNIVENAMLKIGSMAEKWTGKYVYGPKKMICCFPGNEISTSKFEYQSVNSSLNLKIEPNRCRYMVFSIFLVADLTPASKSVDFECSLKLTAADGSHRYHYTTGWSNELDFQKKHEYVGDHVFILFSSNMIRKDEGFEEASFKFYVYMKECCKVEKCGVHVSYIPEELNPAHNIRGTEMISGEKGSKQ</sequence>
<evidence type="ECO:0000259" key="8">
    <source>
        <dbReference type="PROSITE" id="PS50104"/>
    </source>
</evidence>
<keyword evidence="6" id="KW-0520">NAD</keyword>
<dbReference type="PRINTS" id="PR00364">
    <property type="entry name" value="DISEASERSIST"/>
</dbReference>
<keyword evidence="2" id="KW-0433">Leucine-rich repeat</keyword>
<dbReference type="EMBL" id="VEPZ02000876">
    <property type="protein sequence ID" value="KAE8713725.1"/>
    <property type="molecule type" value="Genomic_DNA"/>
</dbReference>
<dbReference type="InterPro" id="IPR001611">
    <property type="entry name" value="Leu-rich_rpt"/>
</dbReference>
<dbReference type="InterPro" id="IPR032675">
    <property type="entry name" value="LRR_dom_sf"/>
</dbReference>
<dbReference type="Pfam" id="PF01582">
    <property type="entry name" value="TIR"/>
    <property type="match status" value="1"/>
</dbReference>
<dbReference type="GO" id="GO:0007165">
    <property type="term" value="P:signal transduction"/>
    <property type="evidence" value="ECO:0007669"/>
    <property type="project" value="InterPro"/>
</dbReference>
<dbReference type="SUPFAM" id="SSF52540">
    <property type="entry name" value="P-loop containing nucleoside triphosphate hydrolases"/>
    <property type="match status" value="1"/>
</dbReference>
<dbReference type="GO" id="GO:0043531">
    <property type="term" value="F:ADP binding"/>
    <property type="evidence" value="ECO:0007669"/>
    <property type="project" value="InterPro"/>
</dbReference>
<dbReference type="InterPro" id="IPR035897">
    <property type="entry name" value="Toll_tir_struct_dom_sf"/>
</dbReference>
<gene>
    <name evidence="9" type="ORF">F3Y22_tig00110206pilonHSYRG00383</name>
</gene>
<keyword evidence="3" id="KW-0677">Repeat</keyword>
<name>A0A6A3BD60_HIBSY</name>
<proteinExistence type="predicted"/>
<evidence type="ECO:0000256" key="6">
    <source>
        <dbReference type="ARBA" id="ARBA00023027"/>
    </source>
</evidence>
<dbReference type="InterPro" id="IPR058192">
    <property type="entry name" value="WHD_ROQ1-like"/>
</dbReference>
<dbReference type="SUPFAM" id="SSF46785">
    <property type="entry name" value="Winged helix' DNA-binding domain"/>
    <property type="match status" value="1"/>
</dbReference>
<dbReference type="EC" id="3.2.2.6" evidence="1"/>
<dbReference type="Gene3D" id="1.10.8.430">
    <property type="entry name" value="Helical domain of apoptotic protease-activating factors"/>
    <property type="match status" value="1"/>
</dbReference>
<dbReference type="PROSITE" id="PS50104">
    <property type="entry name" value="TIR"/>
    <property type="match status" value="1"/>
</dbReference>
<dbReference type="GO" id="GO:0061809">
    <property type="term" value="F:NAD+ nucleosidase activity, cyclic ADP-ribose generating"/>
    <property type="evidence" value="ECO:0007669"/>
    <property type="project" value="UniProtKB-EC"/>
</dbReference>
<reference evidence="9" key="1">
    <citation type="submission" date="2019-09" db="EMBL/GenBank/DDBJ databases">
        <title>Draft genome information of white flower Hibiscus syriacus.</title>
        <authorList>
            <person name="Kim Y.-M."/>
        </authorList>
    </citation>
    <scope>NUCLEOTIDE SEQUENCE [LARGE SCALE GENOMIC DNA]</scope>
    <source>
        <strain evidence="9">YM2019G1</strain>
    </source>
</reference>
<dbReference type="Gene3D" id="3.40.50.10140">
    <property type="entry name" value="Toll/interleukin-1 receptor homology (TIR) domain"/>
    <property type="match status" value="1"/>
</dbReference>
<dbReference type="SUPFAM" id="SSF52200">
    <property type="entry name" value="Toll/Interleukin receptor TIR domain"/>
    <property type="match status" value="1"/>
</dbReference>
<dbReference type="InterPro" id="IPR044974">
    <property type="entry name" value="Disease_R_plants"/>
</dbReference>
<evidence type="ECO:0000256" key="5">
    <source>
        <dbReference type="ARBA" id="ARBA00022821"/>
    </source>
</evidence>
<evidence type="ECO:0000256" key="2">
    <source>
        <dbReference type="ARBA" id="ARBA00022614"/>
    </source>
</evidence>
<evidence type="ECO:0000256" key="3">
    <source>
        <dbReference type="ARBA" id="ARBA00022737"/>
    </source>
</evidence>
<accession>A0A6A3BD60</accession>
<dbReference type="SMART" id="SM00255">
    <property type="entry name" value="TIR"/>
    <property type="match status" value="1"/>
</dbReference>
<dbReference type="FunFam" id="3.40.50.10140:FF:000007">
    <property type="entry name" value="Disease resistance protein (TIR-NBS-LRR class)"/>
    <property type="match status" value="1"/>
</dbReference>
<keyword evidence="4" id="KW-0378">Hydrolase</keyword>
<dbReference type="InterPro" id="IPR042197">
    <property type="entry name" value="Apaf_helical"/>
</dbReference>
<evidence type="ECO:0000256" key="4">
    <source>
        <dbReference type="ARBA" id="ARBA00022801"/>
    </source>
</evidence>
<organism evidence="9 10">
    <name type="scientific">Hibiscus syriacus</name>
    <name type="common">Rose of Sharon</name>
    <dbReference type="NCBI Taxonomy" id="106335"/>
    <lineage>
        <taxon>Eukaryota</taxon>
        <taxon>Viridiplantae</taxon>
        <taxon>Streptophyta</taxon>
        <taxon>Embryophyta</taxon>
        <taxon>Tracheophyta</taxon>
        <taxon>Spermatophyta</taxon>
        <taxon>Magnoliopsida</taxon>
        <taxon>eudicotyledons</taxon>
        <taxon>Gunneridae</taxon>
        <taxon>Pentapetalae</taxon>
        <taxon>rosids</taxon>
        <taxon>malvids</taxon>
        <taxon>Malvales</taxon>
        <taxon>Malvaceae</taxon>
        <taxon>Malvoideae</taxon>
        <taxon>Hibiscus</taxon>
    </lineage>
</organism>
<dbReference type="Pfam" id="PF00931">
    <property type="entry name" value="NB-ARC"/>
    <property type="match status" value="1"/>
</dbReference>
<dbReference type="Gene3D" id="3.80.10.10">
    <property type="entry name" value="Ribonuclease Inhibitor"/>
    <property type="match status" value="2"/>
</dbReference>
<comment type="catalytic activity">
    <reaction evidence="7">
        <text>NAD(+) + H2O = ADP-D-ribose + nicotinamide + H(+)</text>
        <dbReference type="Rhea" id="RHEA:16301"/>
        <dbReference type="ChEBI" id="CHEBI:15377"/>
        <dbReference type="ChEBI" id="CHEBI:15378"/>
        <dbReference type="ChEBI" id="CHEBI:17154"/>
        <dbReference type="ChEBI" id="CHEBI:57540"/>
        <dbReference type="ChEBI" id="CHEBI:57967"/>
        <dbReference type="EC" id="3.2.2.6"/>
    </reaction>
    <physiologicalReaction direction="left-to-right" evidence="7">
        <dbReference type="Rhea" id="RHEA:16302"/>
    </physiologicalReaction>
</comment>
<dbReference type="PROSITE" id="PS51450">
    <property type="entry name" value="LRR"/>
    <property type="match status" value="1"/>
</dbReference>
<dbReference type="Proteomes" id="UP000436088">
    <property type="component" value="Unassembled WGS sequence"/>
</dbReference>
<dbReference type="Pfam" id="PF23282">
    <property type="entry name" value="WHD_ROQ1"/>
    <property type="match status" value="1"/>
</dbReference>
<evidence type="ECO:0000256" key="1">
    <source>
        <dbReference type="ARBA" id="ARBA00011982"/>
    </source>
</evidence>
<dbReference type="SUPFAM" id="SSF52058">
    <property type="entry name" value="L domain-like"/>
    <property type="match status" value="1"/>
</dbReference>
<keyword evidence="10" id="KW-1185">Reference proteome</keyword>
<evidence type="ECO:0000256" key="7">
    <source>
        <dbReference type="ARBA" id="ARBA00047304"/>
    </source>
</evidence>
<dbReference type="Gene3D" id="3.40.50.300">
    <property type="entry name" value="P-loop containing nucleotide triphosphate hydrolases"/>
    <property type="match status" value="1"/>
</dbReference>
<feature type="domain" description="TIR" evidence="8">
    <location>
        <begin position="64"/>
        <end position="233"/>
    </location>
</feature>
<dbReference type="InterPro" id="IPR036390">
    <property type="entry name" value="WH_DNA-bd_sf"/>
</dbReference>
<keyword evidence="5" id="KW-0611">Plant defense</keyword>
<dbReference type="PANTHER" id="PTHR11017:SF479">
    <property type="entry name" value="DISEASE RESISTANCE PROTEIN (TIR-NBS-LRR CLASS) FAMILY"/>
    <property type="match status" value="1"/>
</dbReference>
<dbReference type="InterPro" id="IPR027417">
    <property type="entry name" value="P-loop_NTPase"/>
</dbReference>
<evidence type="ECO:0000313" key="9">
    <source>
        <dbReference type="EMBL" id="KAE8713725.1"/>
    </source>
</evidence>
<protein>
    <recommendedName>
        <fullName evidence="1">ADP-ribosyl cyclase/cyclic ADP-ribose hydrolase</fullName>
        <ecNumber evidence="1">3.2.2.6</ecNumber>
    </recommendedName>
</protein>
<dbReference type="FunFam" id="1.10.8.430:FF:000002">
    <property type="entry name" value="Disease resistance protein (TIR-NBS-LRR class)"/>
    <property type="match status" value="1"/>
</dbReference>
<dbReference type="AlphaFoldDB" id="A0A6A3BD60"/>
<comment type="caution">
    <text evidence="9">The sequence shown here is derived from an EMBL/GenBank/DDBJ whole genome shotgun (WGS) entry which is preliminary data.</text>
</comment>